<organism evidence="1 2">
    <name type="scientific">Stappia indica</name>
    <dbReference type="NCBI Taxonomy" id="538381"/>
    <lineage>
        <taxon>Bacteria</taxon>
        <taxon>Pseudomonadati</taxon>
        <taxon>Pseudomonadota</taxon>
        <taxon>Alphaproteobacteria</taxon>
        <taxon>Hyphomicrobiales</taxon>
        <taxon>Stappiaceae</taxon>
        <taxon>Stappia</taxon>
    </lineage>
</organism>
<keyword evidence="2" id="KW-1185">Reference proteome</keyword>
<proteinExistence type="predicted"/>
<sequence length="149" mass="16638">MQHHQETALDIIGSTIASLEEARRHLETGDRETAANALWQARGSVDYVARVLPADPNRPTAQREAFRSPGVRPGFETFHEYLDRTQPEILDGMYDPATDILPELPDLKAFCEKYGGRVIAVPAPPCLREHGINTVDAYPVDLIERFIGD</sequence>
<name>A0A285TMG2_9HYPH</name>
<evidence type="ECO:0000313" key="1">
    <source>
        <dbReference type="EMBL" id="SOC23812.1"/>
    </source>
</evidence>
<protein>
    <submittedName>
        <fullName evidence="1">Uncharacterized protein</fullName>
    </submittedName>
</protein>
<dbReference type="AlphaFoldDB" id="A0A285TMG2"/>
<evidence type="ECO:0000313" key="2">
    <source>
        <dbReference type="Proteomes" id="UP000219331"/>
    </source>
</evidence>
<gene>
    <name evidence="1" type="ORF">SAMN05421512_11375</name>
</gene>
<dbReference type="Proteomes" id="UP000219331">
    <property type="component" value="Unassembled WGS sequence"/>
</dbReference>
<accession>A0A285TMG2</accession>
<dbReference type="EMBL" id="OBML01000013">
    <property type="protein sequence ID" value="SOC23812.1"/>
    <property type="molecule type" value="Genomic_DNA"/>
</dbReference>
<reference evidence="1 2" key="1">
    <citation type="submission" date="2017-08" db="EMBL/GenBank/DDBJ databases">
        <authorList>
            <person name="de Groot N.N."/>
        </authorList>
    </citation>
    <scope>NUCLEOTIDE SEQUENCE [LARGE SCALE GENOMIC DNA]</scope>
    <source>
        <strain evidence="1 2">USBA 352</strain>
    </source>
</reference>